<feature type="coiled-coil region" evidence="1">
    <location>
        <begin position="289"/>
        <end position="320"/>
    </location>
</feature>
<dbReference type="AlphaFoldDB" id="A0A9P9ANZ9"/>
<evidence type="ECO:0000256" key="2">
    <source>
        <dbReference type="SAM" id="MobiDB-lite"/>
    </source>
</evidence>
<name>A0A9P9ANZ9_9HYPO</name>
<evidence type="ECO:0000313" key="4">
    <source>
        <dbReference type="Proteomes" id="UP000777438"/>
    </source>
</evidence>
<evidence type="ECO:0000313" key="3">
    <source>
        <dbReference type="EMBL" id="KAH6889103.1"/>
    </source>
</evidence>
<dbReference type="OrthoDB" id="5100924at2759"/>
<feature type="region of interest" description="Disordered" evidence="2">
    <location>
        <begin position="1"/>
        <end position="20"/>
    </location>
</feature>
<accession>A0A9P9ANZ9</accession>
<comment type="caution">
    <text evidence="3">The sequence shown here is derived from an EMBL/GenBank/DDBJ whole genome shotgun (WGS) entry which is preliminary data.</text>
</comment>
<keyword evidence="1" id="KW-0175">Coiled coil</keyword>
<gene>
    <name evidence="3" type="ORF">B0T10DRAFT_487366</name>
</gene>
<proteinExistence type="predicted"/>
<keyword evidence="4" id="KW-1185">Reference proteome</keyword>
<dbReference type="Proteomes" id="UP000777438">
    <property type="component" value="Unassembled WGS sequence"/>
</dbReference>
<dbReference type="EMBL" id="JAGPYM010000011">
    <property type="protein sequence ID" value="KAH6889103.1"/>
    <property type="molecule type" value="Genomic_DNA"/>
</dbReference>
<sequence>MGYSLPQRTDQHQGTKLSMSANQSKRVRFAAWIDNRARAKTKQQETCLKTKASRGAWRRSARLRSREFGLNISGPVDFVSNPSARVSFADLPCPGPVTSQPVGLSFAERMKVNKSKLSASSIEALGSHPIHLTTRSSSKSRMGSYFYTNEGLSSDTLSDTANIASGTDSLPFATPQPAENIDVGPPAAEDFDLKNNILYPFYVEAVAERRDLRRNCDNLRGEKSDLLQIVNGARWVAEDWLGERREGPISGAQAVWQLSEMRERCQWYERKVPSIRLAFDGRLAALDAVMKSQQLMEAVRKEAKELKKSQKRAVVEHQKRCEDRKGRVEAWNEAYNGSICEAVGTQECN</sequence>
<organism evidence="3 4">
    <name type="scientific">Thelonectria olida</name>
    <dbReference type="NCBI Taxonomy" id="1576542"/>
    <lineage>
        <taxon>Eukaryota</taxon>
        <taxon>Fungi</taxon>
        <taxon>Dikarya</taxon>
        <taxon>Ascomycota</taxon>
        <taxon>Pezizomycotina</taxon>
        <taxon>Sordariomycetes</taxon>
        <taxon>Hypocreomycetidae</taxon>
        <taxon>Hypocreales</taxon>
        <taxon>Nectriaceae</taxon>
        <taxon>Thelonectria</taxon>
    </lineage>
</organism>
<protein>
    <submittedName>
        <fullName evidence="3">Uncharacterized protein</fullName>
    </submittedName>
</protein>
<reference evidence="3 4" key="1">
    <citation type="journal article" date="2021" name="Nat. Commun.">
        <title>Genetic determinants of endophytism in the Arabidopsis root mycobiome.</title>
        <authorList>
            <person name="Mesny F."/>
            <person name="Miyauchi S."/>
            <person name="Thiergart T."/>
            <person name="Pickel B."/>
            <person name="Atanasova L."/>
            <person name="Karlsson M."/>
            <person name="Huettel B."/>
            <person name="Barry K.W."/>
            <person name="Haridas S."/>
            <person name="Chen C."/>
            <person name="Bauer D."/>
            <person name="Andreopoulos W."/>
            <person name="Pangilinan J."/>
            <person name="LaButti K."/>
            <person name="Riley R."/>
            <person name="Lipzen A."/>
            <person name="Clum A."/>
            <person name="Drula E."/>
            <person name="Henrissat B."/>
            <person name="Kohler A."/>
            <person name="Grigoriev I.V."/>
            <person name="Martin F.M."/>
            <person name="Hacquard S."/>
        </authorList>
    </citation>
    <scope>NUCLEOTIDE SEQUENCE [LARGE SCALE GENOMIC DNA]</scope>
    <source>
        <strain evidence="3 4">MPI-CAGE-CH-0241</strain>
    </source>
</reference>
<evidence type="ECO:0000256" key="1">
    <source>
        <dbReference type="SAM" id="Coils"/>
    </source>
</evidence>
<feature type="coiled-coil region" evidence="1">
    <location>
        <begin position="202"/>
        <end position="229"/>
    </location>
</feature>